<comment type="caution">
    <text evidence="2">The sequence shown here is derived from an EMBL/GenBank/DDBJ whole genome shotgun (WGS) entry which is preliminary data.</text>
</comment>
<sequence>MMRPPLSLSLSISLTIGTVTTHLCDASIGAYTYSDSLTCPVGESNT</sequence>
<feature type="non-terminal residue" evidence="2">
    <location>
        <position position="46"/>
    </location>
</feature>
<proteinExistence type="predicted"/>
<keyword evidence="3" id="KW-1185">Reference proteome</keyword>
<accession>A0A391NW89</accession>
<organism evidence="2 3">
    <name type="scientific">Kipferlia bialata</name>
    <dbReference type="NCBI Taxonomy" id="797122"/>
    <lineage>
        <taxon>Eukaryota</taxon>
        <taxon>Metamonada</taxon>
        <taxon>Carpediemonas-like organisms</taxon>
        <taxon>Kipferlia</taxon>
    </lineage>
</organism>
<evidence type="ECO:0000313" key="3">
    <source>
        <dbReference type="Proteomes" id="UP000265618"/>
    </source>
</evidence>
<name>A0A391NW89_9EUKA</name>
<gene>
    <name evidence="2" type="ORF">KIPB_016975</name>
</gene>
<evidence type="ECO:0000313" key="2">
    <source>
        <dbReference type="EMBL" id="GCA65375.1"/>
    </source>
</evidence>
<dbReference type="Proteomes" id="UP000265618">
    <property type="component" value="Unassembled WGS sequence"/>
</dbReference>
<feature type="chain" id="PRO_5017175757" evidence="1">
    <location>
        <begin position="22"/>
        <end position="46"/>
    </location>
</feature>
<evidence type="ECO:0000256" key="1">
    <source>
        <dbReference type="SAM" id="SignalP"/>
    </source>
</evidence>
<feature type="signal peptide" evidence="1">
    <location>
        <begin position="1"/>
        <end position="21"/>
    </location>
</feature>
<dbReference type="EMBL" id="BDIP01010900">
    <property type="protein sequence ID" value="GCA65375.1"/>
    <property type="molecule type" value="Genomic_DNA"/>
</dbReference>
<reference evidence="2 3" key="1">
    <citation type="journal article" date="2018" name="PLoS ONE">
        <title>The draft genome of Kipferlia bialata reveals reductive genome evolution in fornicate parasites.</title>
        <authorList>
            <person name="Tanifuji G."/>
            <person name="Takabayashi S."/>
            <person name="Kume K."/>
            <person name="Takagi M."/>
            <person name="Nakayama T."/>
            <person name="Kamikawa R."/>
            <person name="Inagaki Y."/>
            <person name="Hashimoto T."/>
        </authorList>
    </citation>
    <scope>NUCLEOTIDE SEQUENCE [LARGE SCALE GENOMIC DNA]</scope>
    <source>
        <strain evidence="2">NY0173</strain>
    </source>
</reference>
<protein>
    <submittedName>
        <fullName evidence="2">Uncharacterized protein</fullName>
    </submittedName>
</protein>
<dbReference type="AlphaFoldDB" id="A0A391NW89"/>
<keyword evidence="1" id="KW-0732">Signal</keyword>